<reference evidence="3" key="1">
    <citation type="submission" date="2025-08" db="UniProtKB">
        <authorList>
            <consortium name="Ensembl"/>
        </authorList>
    </citation>
    <scope>IDENTIFICATION</scope>
</reference>
<keyword evidence="4" id="KW-1185">Reference proteome</keyword>
<evidence type="ECO:0000259" key="2">
    <source>
        <dbReference type="PROSITE" id="PS50804"/>
    </source>
</evidence>
<evidence type="ECO:0000313" key="4">
    <source>
        <dbReference type="Proteomes" id="UP000694404"/>
    </source>
</evidence>
<dbReference type="Gene3D" id="1.10.4020.10">
    <property type="entry name" value="DNA breaking-rejoining enzymes"/>
    <property type="match status" value="1"/>
</dbReference>
<dbReference type="Ensembl" id="ENSCABT00000029360.1">
    <property type="protein sequence ID" value="ENSCABP00000026807.1"/>
    <property type="gene ID" value="ENSCABG00000019690.1"/>
</dbReference>
<organism evidence="3 4">
    <name type="scientific">Chelonoidis abingdonii</name>
    <name type="common">Abingdon island giant tortoise</name>
    <name type="synonym">Testudo abingdonii</name>
    <dbReference type="NCBI Taxonomy" id="106734"/>
    <lineage>
        <taxon>Eukaryota</taxon>
        <taxon>Metazoa</taxon>
        <taxon>Chordata</taxon>
        <taxon>Craniata</taxon>
        <taxon>Vertebrata</taxon>
        <taxon>Euteleostomi</taxon>
        <taxon>Archelosauria</taxon>
        <taxon>Testudinata</taxon>
        <taxon>Testudines</taxon>
        <taxon>Cryptodira</taxon>
        <taxon>Durocryptodira</taxon>
        <taxon>Testudinoidea</taxon>
        <taxon>Testudinidae</taxon>
        <taxon>Chelonoidis</taxon>
    </lineage>
</organism>
<dbReference type="GeneTree" id="ENSGT00940000159113"/>
<dbReference type="Proteomes" id="UP000694404">
    <property type="component" value="Unplaced"/>
</dbReference>
<name>A0A8C0J5M6_CHEAB</name>
<accession>A0A8C0J5M6</accession>
<dbReference type="InterPro" id="IPR003309">
    <property type="entry name" value="SCAN_dom"/>
</dbReference>
<protein>
    <recommendedName>
        <fullName evidence="2">SCAN box domain-containing protein</fullName>
    </recommendedName>
</protein>
<dbReference type="SUPFAM" id="SSF47353">
    <property type="entry name" value="Retrovirus capsid dimerization domain-like"/>
    <property type="match status" value="1"/>
</dbReference>
<proteinExistence type="predicted"/>
<dbReference type="PANTHER" id="PTHR46888">
    <property type="entry name" value="ZINC KNUCKLE DOMAINCONTAINING PROTEIN-RELATED"/>
    <property type="match status" value="1"/>
</dbReference>
<evidence type="ECO:0000313" key="3">
    <source>
        <dbReference type="Ensembl" id="ENSCABP00000026807.1"/>
    </source>
</evidence>
<evidence type="ECO:0000256" key="1">
    <source>
        <dbReference type="SAM" id="MobiDB-lite"/>
    </source>
</evidence>
<dbReference type="OMA" id="PDIRGWV"/>
<sequence>MTTDDDIEAYLLAFERTALREAWPQDQWAGLLAPFLCGEAQKAYFDMTAEAAMDYSRLKAEILARAGVTPAIRAQRFHEWKYREDKPPRSQLFDLIHLARKWLRPEAHGPEKVVEILVLDRYMRGLPPDIRGWVRQNDPSSYDDLVALVERHLAAQELSQTTGGGRRQYRRPASTPRPRFALAPGRKMEGRQEAEEPPAVPERLED</sequence>
<dbReference type="PROSITE" id="PS50804">
    <property type="entry name" value="SCAN_BOX"/>
    <property type="match status" value="1"/>
</dbReference>
<dbReference type="Pfam" id="PF02023">
    <property type="entry name" value="SCAN"/>
    <property type="match status" value="1"/>
</dbReference>
<reference evidence="3" key="2">
    <citation type="submission" date="2025-09" db="UniProtKB">
        <authorList>
            <consortium name="Ensembl"/>
        </authorList>
    </citation>
    <scope>IDENTIFICATION</scope>
</reference>
<dbReference type="AlphaFoldDB" id="A0A8C0J5M6"/>
<dbReference type="PANTHER" id="PTHR46888:SF15">
    <property type="entry name" value="ZINC FINGER AND SCAN DOMAIN-CONTAINING PROTEIN 12-LIKE"/>
    <property type="match status" value="1"/>
</dbReference>
<dbReference type="SMART" id="SM00431">
    <property type="entry name" value="SCAN"/>
    <property type="match status" value="1"/>
</dbReference>
<feature type="domain" description="SCAN box" evidence="2">
    <location>
        <begin position="75"/>
        <end position="150"/>
    </location>
</feature>
<dbReference type="InterPro" id="IPR038269">
    <property type="entry name" value="SCAN_sf"/>
</dbReference>
<feature type="region of interest" description="Disordered" evidence="1">
    <location>
        <begin position="157"/>
        <end position="206"/>
    </location>
</feature>